<evidence type="ECO:0000313" key="2">
    <source>
        <dbReference type="EMBL" id="TWT88839.1"/>
    </source>
</evidence>
<reference evidence="2 3" key="1">
    <citation type="submission" date="2019-02" db="EMBL/GenBank/DDBJ databases">
        <title>Deep-cultivation of Planctomycetes and their phenomic and genomic characterization uncovers novel biology.</title>
        <authorList>
            <person name="Wiegand S."/>
            <person name="Jogler M."/>
            <person name="Boedeker C."/>
            <person name="Pinto D."/>
            <person name="Vollmers J."/>
            <person name="Rivas-Marin E."/>
            <person name="Kohn T."/>
            <person name="Peeters S.H."/>
            <person name="Heuer A."/>
            <person name="Rast P."/>
            <person name="Oberbeckmann S."/>
            <person name="Bunk B."/>
            <person name="Jeske O."/>
            <person name="Meyerdierks A."/>
            <person name="Storesund J.E."/>
            <person name="Kallscheuer N."/>
            <person name="Luecker S."/>
            <person name="Lage O.M."/>
            <person name="Pohl T."/>
            <person name="Merkel B.J."/>
            <person name="Hornburger P."/>
            <person name="Mueller R.-W."/>
            <person name="Bruemmer F."/>
            <person name="Labrenz M."/>
            <person name="Spormann A.M."/>
            <person name="Op Den Camp H."/>
            <person name="Overmann J."/>
            <person name="Amann R."/>
            <person name="Jetten M.S.M."/>
            <person name="Mascher T."/>
            <person name="Medema M.H."/>
            <person name="Devos D.P."/>
            <person name="Kaster A.-K."/>
            <person name="Ovreas L."/>
            <person name="Rohde M."/>
            <person name="Galperin M.Y."/>
            <person name="Jogler C."/>
        </authorList>
    </citation>
    <scope>NUCLEOTIDE SEQUENCE [LARGE SCALE GENOMIC DNA]</scope>
    <source>
        <strain evidence="2 3">Mal64</strain>
    </source>
</reference>
<organism evidence="2 3">
    <name type="scientific">Pseudobythopirellula maris</name>
    <dbReference type="NCBI Taxonomy" id="2527991"/>
    <lineage>
        <taxon>Bacteria</taxon>
        <taxon>Pseudomonadati</taxon>
        <taxon>Planctomycetota</taxon>
        <taxon>Planctomycetia</taxon>
        <taxon>Pirellulales</taxon>
        <taxon>Lacipirellulaceae</taxon>
        <taxon>Pseudobythopirellula</taxon>
    </lineage>
</organism>
<dbReference type="Gene3D" id="3.55.50.30">
    <property type="match status" value="1"/>
</dbReference>
<accession>A0A5C5ZN26</accession>
<dbReference type="AlphaFoldDB" id="A0A5C5ZN26"/>
<name>A0A5C5ZN26_9BACT</name>
<feature type="region of interest" description="Disordered" evidence="1">
    <location>
        <begin position="165"/>
        <end position="210"/>
    </location>
</feature>
<keyword evidence="3" id="KW-1185">Reference proteome</keyword>
<dbReference type="EMBL" id="SJPQ01000002">
    <property type="protein sequence ID" value="TWT88839.1"/>
    <property type="molecule type" value="Genomic_DNA"/>
</dbReference>
<gene>
    <name evidence="2" type="ORF">Mal64_23270</name>
</gene>
<feature type="compositionally biased region" description="Basic and acidic residues" evidence="1">
    <location>
        <begin position="181"/>
        <end position="191"/>
    </location>
</feature>
<comment type="caution">
    <text evidence="2">The sequence shown here is derived from an EMBL/GenBank/DDBJ whole genome shotgun (WGS) entry which is preliminary data.</text>
</comment>
<dbReference type="Proteomes" id="UP000315440">
    <property type="component" value="Unassembled WGS sequence"/>
</dbReference>
<protein>
    <submittedName>
        <fullName evidence="2">Uncharacterized protein</fullName>
    </submittedName>
</protein>
<proteinExistence type="predicted"/>
<sequence>MTSAGMEFTDTPLEEVVAFLRNEYNIEVQLDTPSLDDFGIGPDKSVDIQARNTTLGAALQLLLNQLELGYTITDGVLMITTQEEVELRLTTAVYCLDGMDIRPNAMHRALTQTVAPSSWQDKGGSDAEAILVNDRTIVISQTTRAHEQIHALLGALRSAMKDATSPAKEHAGRGRAAQARALEETAHDQDGYNRAIGNSDADASDPFGGF</sequence>
<evidence type="ECO:0000256" key="1">
    <source>
        <dbReference type="SAM" id="MobiDB-lite"/>
    </source>
</evidence>
<evidence type="ECO:0000313" key="3">
    <source>
        <dbReference type="Proteomes" id="UP000315440"/>
    </source>
</evidence>